<feature type="transmembrane region" description="Helical" evidence="9">
    <location>
        <begin position="450"/>
        <end position="473"/>
    </location>
</feature>
<keyword evidence="12" id="KW-1185">Reference proteome</keyword>
<feature type="transmembrane region" description="Helical" evidence="9">
    <location>
        <begin position="424"/>
        <end position="444"/>
    </location>
</feature>
<dbReference type="OrthoDB" id="4142200at2759"/>
<evidence type="ECO:0000256" key="8">
    <source>
        <dbReference type="RuleBase" id="RU003346"/>
    </source>
</evidence>
<dbReference type="InParanoid" id="A0A423XMF1"/>
<dbReference type="InterPro" id="IPR003663">
    <property type="entry name" value="Sugar/inositol_transpt"/>
</dbReference>
<evidence type="ECO:0000259" key="10">
    <source>
        <dbReference type="PROSITE" id="PS50850"/>
    </source>
</evidence>
<dbReference type="InterPro" id="IPR050360">
    <property type="entry name" value="MFS_Sugar_Transporters"/>
</dbReference>
<accession>A0A423XMF1</accession>
<feature type="transmembrane region" description="Helical" evidence="9">
    <location>
        <begin position="188"/>
        <end position="207"/>
    </location>
</feature>
<organism evidence="11 12">
    <name type="scientific">Cytospora leucostoma</name>
    <dbReference type="NCBI Taxonomy" id="1230097"/>
    <lineage>
        <taxon>Eukaryota</taxon>
        <taxon>Fungi</taxon>
        <taxon>Dikarya</taxon>
        <taxon>Ascomycota</taxon>
        <taxon>Pezizomycotina</taxon>
        <taxon>Sordariomycetes</taxon>
        <taxon>Sordariomycetidae</taxon>
        <taxon>Diaporthales</taxon>
        <taxon>Cytosporaceae</taxon>
        <taxon>Cytospora</taxon>
    </lineage>
</organism>
<dbReference type="GO" id="GO:0005351">
    <property type="term" value="F:carbohydrate:proton symporter activity"/>
    <property type="evidence" value="ECO:0007669"/>
    <property type="project" value="TreeGrafter"/>
</dbReference>
<dbReference type="STRING" id="1230097.A0A423XMF1"/>
<dbReference type="NCBIfam" id="TIGR00879">
    <property type="entry name" value="SP"/>
    <property type="match status" value="1"/>
</dbReference>
<dbReference type="PRINTS" id="PR00171">
    <property type="entry name" value="SUGRTRNSPORT"/>
</dbReference>
<gene>
    <name evidence="11" type="ORF">VPNG_00992</name>
</gene>
<feature type="domain" description="Major facilitator superfamily (MFS) profile" evidence="10">
    <location>
        <begin position="9"/>
        <end position="477"/>
    </location>
</feature>
<comment type="subcellular location">
    <subcellularLocation>
        <location evidence="1">Membrane</location>
        <topology evidence="1">Multi-pass membrane protein</topology>
    </subcellularLocation>
</comment>
<dbReference type="Pfam" id="PF00083">
    <property type="entry name" value="Sugar_tr"/>
    <property type="match status" value="1"/>
</dbReference>
<evidence type="ECO:0000313" key="12">
    <source>
        <dbReference type="Proteomes" id="UP000285146"/>
    </source>
</evidence>
<dbReference type="SUPFAM" id="SSF103473">
    <property type="entry name" value="MFS general substrate transporter"/>
    <property type="match status" value="1"/>
</dbReference>
<dbReference type="AlphaFoldDB" id="A0A423XMF1"/>
<feature type="transmembrane region" description="Helical" evidence="9">
    <location>
        <begin position="65"/>
        <end position="86"/>
    </location>
</feature>
<feature type="transmembrane region" description="Helical" evidence="9">
    <location>
        <begin position="392"/>
        <end position="412"/>
    </location>
</feature>
<evidence type="ECO:0000313" key="11">
    <source>
        <dbReference type="EMBL" id="ROW17634.1"/>
    </source>
</evidence>
<evidence type="ECO:0000256" key="9">
    <source>
        <dbReference type="SAM" id="Phobius"/>
    </source>
</evidence>
<evidence type="ECO:0000256" key="6">
    <source>
        <dbReference type="ARBA" id="ARBA00023136"/>
    </source>
</evidence>
<dbReference type="GO" id="GO:0016020">
    <property type="term" value="C:membrane"/>
    <property type="evidence" value="ECO:0007669"/>
    <property type="project" value="UniProtKB-SubCell"/>
</dbReference>
<dbReference type="PANTHER" id="PTHR48022:SF47">
    <property type="entry name" value="MAJOR FACILITATOR SUPERFAMILY (MFS) PROFILE DOMAIN-CONTAINING PROTEIN"/>
    <property type="match status" value="1"/>
</dbReference>
<evidence type="ECO:0000256" key="1">
    <source>
        <dbReference type="ARBA" id="ARBA00004141"/>
    </source>
</evidence>
<dbReference type="InterPro" id="IPR005829">
    <property type="entry name" value="Sugar_transporter_CS"/>
</dbReference>
<comment type="caution">
    <text evidence="11">The sequence shown here is derived from an EMBL/GenBank/DDBJ whole genome shotgun (WGS) entry which is preliminary data.</text>
</comment>
<dbReference type="InterPro" id="IPR005828">
    <property type="entry name" value="MFS_sugar_transport-like"/>
</dbReference>
<comment type="similarity">
    <text evidence="2 8">Belongs to the major facilitator superfamily. Sugar transporter (TC 2.A.1.1) family.</text>
</comment>
<feature type="transmembrane region" description="Helical" evidence="9">
    <location>
        <begin position="7"/>
        <end position="30"/>
    </location>
</feature>
<dbReference type="PROSITE" id="PS00217">
    <property type="entry name" value="SUGAR_TRANSPORT_2"/>
    <property type="match status" value="1"/>
</dbReference>
<dbReference type="InterPro" id="IPR020846">
    <property type="entry name" value="MFS_dom"/>
</dbReference>
<dbReference type="Proteomes" id="UP000285146">
    <property type="component" value="Unassembled WGS sequence"/>
</dbReference>
<dbReference type="PROSITE" id="PS00216">
    <property type="entry name" value="SUGAR_TRANSPORT_1"/>
    <property type="match status" value="2"/>
</dbReference>
<evidence type="ECO:0000256" key="4">
    <source>
        <dbReference type="ARBA" id="ARBA00022692"/>
    </source>
</evidence>
<keyword evidence="4 9" id="KW-0812">Transmembrane</keyword>
<feature type="transmembrane region" description="Helical" evidence="9">
    <location>
        <begin position="125"/>
        <end position="143"/>
    </location>
</feature>
<feature type="transmembrane region" description="Helical" evidence="9">
    <location>
        <begin position="316"/>
        <end position="333"/>
    </location>
</feature>
<keyword evidence="5 9" id="KW-1133">Transmembrane helix</keyword>
<evidence type="ECO:0000256" key="7">
    <source>
        <dbReference type="ARBA" id="ARBA00023180"/>
    </source>
</evidence>
<protein>
    <recommendedName>
        <fullName evidence="10">Major facilitator superfamily (MFS) profile domain-containing protein</fullName>
    </recommendedName>
</protein>
<keyword evidence="3 8" id="KW-0813">Transport</keyword>
<proteinExistence type="inferred from homology"/>
<evidence type="ECO:0000256" key="3">
    <source>
        <dbReference type="ARBA" id="ARBA00022448"/>
    </source>
</evidence>
<feature type="transmembrane region" description="Helical" evidence="9">
    <location>
        <begin position="98"/>
        <end position="119"/>
    </location>
</feature>
<evidence type="ECO:0000256" key="2">
    <source>
        <dbReference type="ARBA" id="ARBA00010992"/>
    </source>
</evidence>
<dbReference type="EMBL" id="LKEB01000002">
    <property type="protein sequence ID" value="ROW17634.1"/>
    <property type="molecule type" value="Genomic_DNA"/>
</dbReference>
<keyword evidence="7" id="KW-0325">Glycoprotein</keyword>
<feature type="transmembrane region" description="Helical" evidence="9">
    <location>
        <begin position="340"/>
        <end position="362"/>
    </location>
</feature>
<keyword evidence="6 9" id="KW-0472">Membrane</keyword>
<dbReference type="PANTHER" id="PTHR48022">
    <property type="entry name" value="PLASTIDIC GLUCOSE TRANSPORTER 4"/>
    <property type="match status" value="1"/>
</dbReference>
<evidence type="ECO:0000256" key="5">
    <source>
        <dbReference type="ARBA" id="ARBA00022989"/>
    </source>
</evidence>
<feature type="transmembrane region" description="Helical" evidence="9">
    <location>
        <begin position="155"/>
        <end position="176"/>
    </location>
</feature>
<dbReference type="PROSITE" id="PS50850">
    <property type="entry name" value="MFS"/>
    <property type="match status" value="1"/>
</dbReference>
<name>A0A423XMF1_9PEZI</name>
<dbReference type="Gene3D" id="1.20.1250.20">
    <property type="entry name" value="MFS general substrate transporter like domains"/>
    <property type="match status" value="1"/>
</dbReference>
<sequence length="529" mass="57719">MISFPKVYNIYGVAVIATLGGMLIAIVKVIDFSFPTYSFGFDISSMSAINVSQQYLEYFDHPAGAVQGAIGSALAAGSVVGSVLAGPCSDRWGRRNSIWFANLFWLIGTAVQVGCQNWGTLIAGRVINGLCIGVTTSQAPVYLAEIAKAEARGTIVIFQQLACEFGILIMYFLSYGCTFISGPSSFRAAWGMQFIPSAFLAALLPFLPKSPRWLAKVGREKEAIQVLARIQANGNESDPLVIAEFEEIITTLEAERSAGKGWRKFTSNGMWKRTMAGMSVQAWQQLAGANVMVYYLNYIAEMAGLKGNVAMVTSGIQYAVFIIFTGATFFFVDKIGRRTLLIWGALGMGLCHFVVGGVMGGYKQNVPGGVDGNPNINFEVVGKNASNTVITFSYLLIVVYSITLAPMCWIYAAEVWSLGTRATGMGLASLSNWLFNFALGMFLPPGFINIQWKIFIVFGVLCLAFAVWVYALFPETCGKTLEEIEFLFSNQGPHPWNTRKGESRLTQEIEEVKNRKDADAAVVVQDEKA</sequence>
<reference evidence="11 12" key="1">
    <citation type="submission" date="2015-09" db="EMBL/GenBank/DDBJ databases">
        <title>Host preference determinants of Valsa canker pathogens revealed by comparative genomics.</title>
        <authorList>
            <person name="Yin Z."/>
            <person name="Huang L."/>
        </authorList>
    </citation>
    <scope>NUCLEOTIDE SEQUENCE [LARGE SCALE GENOMIC DNA]</scope>
    <source>
        <strain evidence="11 12">SXYLt</strain>
    </source>
</reference>
<dbReference type="FunFam" id="1.20.1250.20:FF:000026">
    <property type="entry name" value="MFS quinate transporter QutD"/>
    <property type="match status" value="1"/>
</dbReference>
<dbReference type="InterPro" id="IPR036259">
    <property type="entry name" value="MFS_trans_sf"/>
</dbReference>